<feature type="chain" id="PRO_5028919049" evidence="1">
    <location>
        <begin position="22"/>
        <end position="86"/>
    </location>
</feature>
<protein>
    <submittedName>
        <fullName evidence="2">Uncharacterized protein</fullName>
    </submittedName>
</protein>
<dbReference type="Proteomes" id="UP000494115">
    <property type="component" value="Unassembled WGS sequence"/>
</dbReference>
<name>A0A6S7BJG8_9BURK</name>
<dbReference type="RefSeq" id="WP_175106023.1">
    <property type="nucleotide sequence ID" value="NZ_CADIKM010000017.1"/>
</dbReference>
<organism evidence="2 3">
    <name type="scientific">Pararobbsia alpina</name>
    <dbReference type="NCBI Taxonomy" id="621374"/>
    <lineage>
        <taxon>Bacteria</taxon>
        <taxon>Pseudomonadati</taxon>
        <taxon>Pseudomonadota</taxon>
        <taxon>Betaproteobacteria</taxon>
        <taxon>Burkholderiales</taxon>
        <taxon>Burkholderiaceae</taxon>
        <taxon>Pararobbsia</taxon>
    </lineage>
</organism>
<gene>
    <name evidence="2" type="ORF">LMG28138_03505</name>
</gene>
<evidence type="ECO:0000313" key="3">
    <source>
        <dbReference type="Proteomes" id="UP000494115"/>
    </source>
</evidence>
<sequence length="86" mass="9110">MKKSIATILLCSAMFGSTSWAQTASEPMTNDASSGHTDPIVKMRQQIAAANKEYNRKVAAAKKVYESEKAAAAKVRDHAIAAARGG</sequence>
<evidence type="ECO:0000313" key="2">
    <source>
        <dbReference type="EMBL" id="CAB3793310.1"/>
    </source>
</evidence>
<feature type="signal peptide" evidence="1">
    <location>
        <begin position="1"/>
        <end position="21"/>
    </location>
</feature>
<accession>A0A6S7BJG8</accession>
<keyword evidence="1" id="KW-0732">Signal</keyword>
<keyword evidence="3" id="KW-1185">Reference proteome</keyword>
<evidence type="ECO:0000256" key="1">
    <source>
        <dbReference type="SAM" id="SignalP"/>
    </source>
</evidence>
<reference evidence="2 3" key="1">
    <citation type="submission" date="2020-04" db="EMBL/GenBank/DDBJ databases">
        <authorList>
            <person name="De Canck E."/>
        </authorList>
    </citation>
    <scope>NUCLEOTIDE SEQUENCE [LARGE SCALE GENOMIC DNA]</scope>
    <source>
        <strain evidence="2 3">LMG 28138</strain>
    </source>
</reference>
<dbReference type="AlphaFoldDB" id="A0A6S7BJG8"/>
<dbReference type="EMBL" id="CADIKM010000017">
    <property type="protein sequence ID" value="CAB3793310.1"/>
    <property type="molecule type" value="Genomic_DNA"/>
</dbReference>
<proteinExistence type="predicted"/>